<evidence type="ECO:0000313" key="2">
    <source>
        <dbReference type="Proteomes" id="UP001244552"/>
    </source>
</evidence>
<name>A0ABU0MEG2_9PROT</name>
<sequence>MPREQFVEMRFTAKNEAVILQANDIIAEYQRQGFVLTLRQLYYQFVARALIPNTMQSYKRLGQIVNNGRMAGLIDWEAIEDRTRNLQSVSTWEDPESIIDACAAQFRVNRWADQPAHVEVWIEKEALIGVIEPVCNEFYVPFFACRGYTSQSEQWRAGRRLRKKHRAGKHVVVLHLGDHDPSGLDMTRDNDERLALFAGAEDIVEIRRLALNMDQVRRYRPPPNPAKEGDSRFADYIKRHGDQSWELDALDPTVIDKLIRDQIDGLIDGDAWKAAISREDEYRAQLERTADRWDDVRSFLFPAEGEE</sequence>
<gene>
    <name evidence="1" type="ORF">QO018_000661</name>
</gene>
<comment type="caution">
    <text evidence="1">The sequence shown here is derived from an EMBL/GenBank/DDBJ whole genome shotgun (WGS) entry which is preliminary data.</text>
</comment>
<accession>A0ABU0MEG2</accession>
<dbReference type="EMBL" id="JAUSVU010000002">
    <property type="protein sequence ID" value="MDQ0531825.1"/>
    <property type="molecule type" value="Genomic_DNA"/>
</dbReference>
<protein>
    <submittedName>
        <fullName evidence="1">Uncharacterized protein</fullName>
    </submittedName>
</protein>
<organism evidence="1 2">
    <name type="scientific">Azospirillum picis</name>
    <dbReference type="NCBI Taxonomy" id="488438"/>
    <lineage>
        <taxon>Bacteria</taxon>
        <taxon>Pseudomonadati</taxon>
        <taxon>Pseudomonadota</taxon>
        <taxon>Alphaproteobacteria</taxon>
        <taxon>Rhodospirillales</taxon>
        <taxon>Azospirillaceae</taxon>
        <taxon>Azospirillum</taxon>
    </lineage>
</organism>
<keyword evidence="2" id="KW-1185">Reference proteome</keyword>
<dbReference type="Proteomes" id="UP001244552">
    <property type="component" value="Unassembled WGS sequence"/>
</dbReference>
<dbReference type="RefSeq" id="WP_209978755.1">
    <property type="nucleotide sequence ID" value="NZ_JAGINO010000002.1"/>
</dbReference>
<proteinExistence type="predicted"/>
<evidence type="ECO:0000313" key="1">
    <source>
        <dbReference type="EMBL" id="MDQ0531825.1"/>
    </source>
</evidence>
<reference evidence="1 2" key="1">
    <citation type="submission" date="2023-07" db="EMBL/GenBank/DDBJ databases">
        <title>Genomic Encyclopedia of Type Strains, Phase IV (KMG-IV): sequencing the most valuable type-strain genomes for metagenomic binning, comparative biology and taxonomic classification.</title>
        <authorList>
            <person name="Goeker M."/>
        </authorList>
    </citation>
    <scope>NUCLEOTIDE SEQUENCE [LARGE SCALE GENOMIC DNA]</scope>
    <source>
        <strain evidence="1 2">DSM 19922</strain>
    </source>
</reference>